<dbReference type="AlphaFoldDB" id="A0A9D4CC73"/>
<dbReference type="Proteomes" id="UP000828390">
    <property type="component" value="Unassembled WGS sequence"/>
</dbReference>
<name>A0A9D4CC73_DREPO</name>
<dbReference type="EMBL" id="JAIWYP010000013">
    <property type="protein sequence ID" value="KAH3721496.1"/>
    <property type="molecule type" value="Genomic_DNA"/>
</dbReference>
<organism evidence="1 2">
    <name type="scientific">Dreissena polymorpha</name>
    <name type="common">Zebra mussel</name>
    <name type="synonym">Mytilus polymorpha</name>
    <dbReference type="NCBI Taxonomy" id="45954"/>
    <lineage>
        <taxon>Eukaryota</taxon>
        <taxon>Metazoa</taxon>
        <taxon>Spiralia</taxon>
        <taxon>Lophotrochozoa</taxon>
        <taxon>Mollusca</taxon>
        <taxon>Bivalvia</taxon>
        <taxon>Autobranchia</taxon>
        <taxon>Heteroconchia</taxon>
        <taxon>Euheterodonta</taxon>
        <taxon>Imparidentia</taxon>
        <taxon>Neoheterodontei</taxon>
        <taxon>Myida</taxon>
        <taxon>Dreissenoidea</taxon>
        <taxon>Dreissenidae</taxon>
        <taxon>Dreissena</taxon>
    </lineage>
</organism>
<protein>
    <submittedName>
        <fullName evidence="1">Uncharacterized protein</fullName>
    </submittedName>
</protein>
<comment type="caution">
    <text evidence="1">The sequence shown here is derived from an EMBL/GenBank/DDBJ whole genome shotgun (WGS) entry which is preliminary data.</text>
</comment>
<evidence type="ECO:0000313" key="1">
    <source>
        <dbReference type="EMBL" id="KAH3721496.1"/>
    </source>
</evidence>
<gene>
    <name evidence="1" type="ORF">DPMN_064424</name>
</gene>
<proteinExistence type="predicted"/>
<accession>A0A9D4CC73</accession>
<reference evidence="1" key="2">
    <citation type="submission" date="2020-11" db="EMBL/GenBank/DDBJ databases">
        <authorList>
            <person name="McCartney M.A."/>
            <person name="Auch B."/>
            <person name="Kono T."/>
            <person name="Mallez S."/>
            <person name="Becker A."/>
            <person name="Gohl D.M."/>
            <person name="Silverstein K.A.T."/>
            <person name="Koren S."/>
            <person name="Bechman K.B."/>
            <person name="Herman A."/>
            <person name="Abrahante J.E."/>
            <person name="Garbe J."/>
        </authorList>
    </citation>
    <scope>NUCLEOTIDE SEQUENCE</scope>
    <source>
        <strain evidence="1">Duluth1</strain>
        <tissue evidence="1">Whole animal</tissue>
    </source>
</reference>
<keyword evidence="2" id="KW-1185">Reference proteome</keyword>
<sequence>MGRGRAALILARAVGINAKKNSQMYINFKRIHQKRHLPEEGAGPLGPVPVYGPEAMKAPILSHGSLYVLVPLTEKDERQISTKSEINNCSAAIQQPFELRDG</sequence>
<reference evidence="1" key="1">
    <citation type="journal article" date="2019" name="bioRxiv">
        <title>The Genome of the Zebra Mussel, Dreissena polymorpha: A Resource for Invasive Species Research.</title>
        <authorList>
            <person name="McCartney M.A."/>
            <person name="Auch B."/>
            <person name="Kono T."/>
            <person name="Mallez S."/>
            <person name="Zhang Y."/>
            <person name="Obille A."/>
            <person name="Becker A."/>
            <person name="Abrahante J.E."/>
            <person name="Garbe J."/>
            <person name="Badalamenti J.P."/>
            <person name="Herman A."/>
            <person name="Mangelson H."/>
            <person name="Liachko I."/>
            <person name="Sullivan S."/>
            <person name="Sone E.D."/>
            <person name="Koren S."/>
            <person name="Silverstein K.A.T."/>
            <person name="Beckman K.B."/>
            <person name="Gohl D.M."/>
        </authorList>
    </citation>
    <scope>NUCLEOTIDE SEQUENCE</scope>
    <source>
        <strain evidence="1">Duluth1</strain>
        <tissue evidence="1">Whole animal</tissue>
    </source>
</reference>
<evidence type="ECO:0000313" key="2">
    <source>
        <dbReference type="Proteomes" id="UP000828390"/>
    </source>
</evidence>